<dbReference type="NCBIfam" id="TIGR00277">
    <property type="entry name" value="HDIG"/>
    <property type="match status" value="1"/>
</dbReference>
<dbReference type="EMBL" id="PDKN01000002">
    <property type="protein sequence ID" value="RXJ60009.1"/>
    <property type="molecule type" value="Genomic_DNA"/>
</dbReference>
<keyword evidence="4" id="KW-1185">Reference proteome</keyword>
<sequence length="318" mass="36988">MNQKSYIFTPIVKDILKEGDSYPYSLYRQVDEKLFGLILKKEQLLDPTVDTSFLRDTTPVFIKSSERHYYQQYIQKNISEILDNDEVDLDSKATLINHIAIETMNDLFESDVTSENLIKIDKVINNTIKLMLSEYKAMYSMLKVTTYDYYTYTHCIDVATYAIAFGIYLNFTKEDLEVLGKAAMLHDLGKKEIDSRIITKHGKLTKNEFEIVKDHPVFSVKILRDLGETDIRLLTAIAQHHEKCNGKGYPLGLKADEISEFAKIVSICDVFNALTTRRTYKDRMSTFSAFQIMCKEMMHDLSIYHLREFIQFMGYKDI</sequence>
<feature type="domain" description="HD-GYP" evidence="2">
    <location>
        <begin position="130"/>
        <end position="318"/>
    </location>
</feature>
<dbReference type="AlphaFoldDB" id="A0A4Q0XV35"/>
<dbReference type="CDD" id="cd00077">
    <property type="entry name" value="HDc"/>
    <property type="match status" value="1"/>
</dbReference>
<dbReference type="SMART" id="SM00471">
    <property type="entry name" value="HDc"/>
    <property type="match status" value="1"/>
</dbReference>
<reference evidence="3 4" key="1">
    <citation type="submission" date="2017-10" db="EMBL/GenBank/DDBJ databases">
        <title>Genomics of the genus Arcobacter.</title>
        <authorList>
            <person name="Perez-Cataluna A."/>
            <person name="Figueras M.J."/>
        </authorList>
    </citation>
    <scope>NUCLEOTIDE SEQUENCE [LARGE SCALE GENOMIC DNA]</scope>
    <source>
        <strain evidence="3 4">CECT 8987</strain>
    </source>
</reference>
<proteinExistence type="predicted"/>
<gene>
    <name evidence="3" type="ORF">CRV04_03065</name>
</gene>
<dbReference type="PANTHER" id="PTHR43155">
    <property type="entry name" value="CYCLIC DI-GMP PHOSPHODIESTERASE PA4108-RELATED"/>
    <property type="match status" value="1"/>
</dbReference>
<evidence type="ECO:0000259" key="2">
    <source>
        <dbReference type="PROSITE" id="PS51832"/>
    </source>
</evidence>
<dbReference type="InterPro" id="IPR037522">
    <property type="entry name" value="HD_GYP_dom"/>
</dbReference>
<dbReference type="Gene3D" id="1.10.3210.10">
    <property type="entry name" value="Hypothetical protein af1432"/>
    <property type="match status" value="1"/>
</dbReference>
<dbReference type="OrthoDB" id="9781223at2"/>
<protein>
    <recommendedName>
        <fullName evidence="2">HD-GYP domain-containing protein</fullName>
    </recommendedName>
</protein>
<dbReference type="RefSeq" id="WP_128995273.1">
    <property type="nucleotide sequence ID" value="NZ_PDKN01000002.1"/>
</dbReference>
<dbReference type="InterPro" id="IPR003607">
    <property type="entry name" value="HD/PDEase_dom"/>
</dbReference>
<accession>A0A4Q0XV35</accession>
<evidence type="ECO:0000256" key="1">
    <source>
        <dbReference type="ARBA" id="ARBA00023136"/>
    </source>
</evidence>
<dbReference type="PROSITE" id="PS51832">
    <property type="entry name" value="HD_GYP"/>
    <property type="match status" value="1"/>
</dbReference>
<keyword evidence="1" id="KW-0472">Membrane</keyword>
<organism evidence="3 4">
    <name type="scientific">Candidatus Marinarcus aquaticus</name>
    <dbReference type="NCBI Taxonomy" id="2044504"/>
    <lineage>
        <taxon>Bacteria</taxon>
        <taxon>Pseudomonadati</taxon>
        <taxon>Campylobacterota</taxon>
        <taxon>Epsilonproteobacteria</taxon>
        <taxon>Campylobacterales</taxon>
        <taxon>Arcobacteraceae</taxon>
        <taxon>Candidatus Marinarcus</taxon>
    </lineage>
</organism>
<dbReference type="Proteomes" id="UP000290657">
    <property type="component" value="Unassembled WGS sequence"/>
</dbReference>
<evidence type="ECO:0000313" key="4">
    <source>
        <dbReference type="Proteomes" id="UP000290657"/>
    </source>
</evidence>
<dbReference type="PANTHER" id="PTHR43155:SF2">
    <property type="entry name" value="CYCLIC DI-GMP PHOSPHODIESTERASE PA4108"/>
    <property type="match status" value="1"/>
</dbReference>
<evidence type="ECO:0000313" key="3">
    <source>
        <dbReference type="EMBL" id="RXJ60009.1"/>
    </source>
</evidence>
<dbReference type="Pfam" id="PF13487">
    <property type="entry name" value="HD_5"/>
    <property type="match status" value="1"/>
</dbReference>
<dbReference type="InterPro" id="IPR006675">
    <property type="entry name" value="HDIG_dom"/>
</dbReference>
<name>A0A4Q0XV35_9BACT</name>
<comment type="caution">
    <text evidence="3">The sequence shown here is derived from an EMBL/GenBank/DDBJ whole genome shotgun (WGS) entry which is preliminary data.</text>
</comment>
<dbReference type="SUPFAM" id="SSF109604">
    <property type="entry name" value="HD-domain/PDEase-like"/>
    <property type="match status" value="1"/>
</dbReference>